<dbReference type="PANTHER" id="PTHR43130:SF2">
    <property type="entry name" value="DJ-1_PFPI DOMAIN-CONTAINING PROTEIN"/>
    <property type="match status" value="1"/>
</dbReference>
<evidence type="ECO:0000313" key="4">
    <source>
        <dbReference type="Proteomes" id="UP000837803"/>
    </source>
</evidence>
<comment type="caution">
    <text evidence="3">The sequence shown here is derived from an EMBL/GenBank/DDBJ whole genome shotgun (WGS) entry which is preliminary data.</text>
</comment>
<dbReference type="InterPro" id="IPR002818">
    <property type="entry name" value="DJ-1/PfpI"/>
</dbReference>
<dbReference type="RefSeq" id="WP_238751236.1">
    <property type="nucleotide sequence ID" value="NZ_CAKLPZ010000002.1"/>
</dbReference>
<evidence type="ECO:0000313" key="3">
    <source>
        <dbReference type="EMBL" id="CAH1001389.1"/>
    </source>
</evidence>
<reference evidence="3" key="1">
    <citation type="submission" date="2021-12" db="EMBL/GenBank/DDBJ databases">
        <authorList>
            <person name="Rodrigo-Torres L."/>
            <person name="Arahal R. D."/>
            <person name="Lucena T."/>
        </authorList>
    </citation>
    <scope>NUCLEOTIDE SEQUENCE</scope>
    <source>
        <strain evidence="3">CECT 8419</strain>
    </source>
</reference>
<dbReference type="GO" id="GO:0050549">
    <property type="term" value="F:cyclohexyl-isocyanide hydratase activity"/>
    <property type="evidence" value="ECO:0007669"/>
    <property type="project" value="UniProtKB-EC"/>
</dbReference>
<feature type="domain" description="DJ-1/PfpI" evidence="2">
    <location>
        <begin position="18"/>
        <end position="166"/>
    </location>
</feature>
<accession>A0ABM9B222</accession>
<dbReference type="Gene3D" id="3.40.50.880">
    <property type="match status" value="1"/>
</dbReference>
<keyword evidence="3" id="KW-0456">Lyase</keyword>
<organism evidence="3 4">
    <name type="scientific">Neolewinella maritima</name>
    <dbReference type="NCBI Taxonomy" id="1383882"/>
    <lineage>
        <taxon>Bacteria</taxon>
        <taxon>Pseudomonadati</taxon>
        <taxon>Bacteroidota</taxon>
        <taxon>Saprospiria</taxon>
        <taxon>Saprospirales</taxon>
        <taxon>Lewinellaceae</taxon>
        <taxon>Neolewinella</taxon>
    </lineage>
</organism>
<dbReference type="EMBL" id="CAKLPZ010000002">
    <property type="protein sequence ID" value="CAH1001389.1"/>
    <property type="molecule type" value="Genomic_DNA"/>
</dbReference>
<dbReference type="Pfam" id="PF01965">
    <property type="entry name" value="DJ-1_PfpI"/>
    <property type="match status" value="1"/>
</dbReference>
<feature type="transmembrane region" description="Helical" evidence="1">
    <location>
        <begin position="95"/>
        <end position="115"/>
    </location>
</feature>
<protein>
    <submittedName>
        <fullName evidence="3">Isonitrile hydratase</fullName>
        <ecNumber evidence="3">4.2.1.103</ecNumber>
    </submittedName>
</protein>
<dbReference type="InterPro" id="IPR052158">
    <property type="entry name" value="INH-QAR"/>
</dbReference>
<keyword evidence="1" id="KW-0472">Membrane</keyword>
<dbReference type="SUPFAM" id="SSF52317">
    <property type="entry name" value="Class I glutamine amidotransferase-like"/>
    <property type="match status" value="1"/>
</dbReference>
<sequence>MRIAYLLYDDLTLLDFVGFYDPISRLRTQGFLPDLAWHLCGRSATVHDNFGLRLTVDRITPDLSGYDLVYIPGGFGSRPLMNDQQFLDWLRTATAVPYIVSVCTGSLLLGAAGLLKGRRATTHFDAYDTLAPYVSEVVPERIVTDGNVITGGAVATALDLGLHVCELLAGKDAAGAIRSSMSYH</sequence>
<dbReference type="InterPro" id="IPR029062">
    <property type="entry name" value="Class_I_gatase-like"/>
</dbReference>
<keyword evidence="1" id="KW-1133">Transmembrane helix</keyword>
<evidence type="ECO:0000259" key="2">
    <source>
        <dbReference type="Pfam" id="PF01965"/>
    </source>
</evidence>
<dbReference type="Proteomes" id="UP000837803">
    <property type="component" value="Unassembled WGS sequence"/>
</dbReference>
<name>A0ABM9B222_9BACT</name>
<dbReference type="PANTHER" id="PTHR43130">
    <property type="entry name" value="ARAC-FAMILY TRANSCRIPTIONAL REGULATOR"/>
    <property type="match status" value="1"/>
</dbReference>
<keyword evidence="1" id="KW-0812">Transmembrane</keyword>
<proteinExistence type="predicted"/>
<gene>
    <name evidence="3" type="primary">inhA</name>
    <name evidence="3" type="ORF">LEM8419_02291</name>
</gene>
<evidence type="ECO:0000256" key="1">
    <source>
        <dbReference type="SAM" id="Phobius"/>
    </source>
</evidence>
<keyword evidence="4" id="KW-1185">Reference proteome</keyword>
<dbReference type="EC" id="4.2.1.103" evidence="3"/>